<dbReference type="PIRSF" id="PIRSF002741">
    <property type="entry name" value="MppA"/>
    <property type="match status" value="1"/>
</dbReference>
<feature type="chain" id="PRO_5039539798" evidence="1">
    <location>
        <begin position="29"/>
        <end position="525"/>
    </location>
</feature>
<dbReference type="AlphaFoldDB" id="A0A1W2CRR7"/>
<dbReference type="Proteomes" id="UP000192790">
    <property type="component" value="Unassembled WGS sequence"/>
</dbReference>
<keyword evidence="4" id="KW-1185">Reference proteome</keyword>
<dbReference type="STRING" id="1122930.SAMN02745168_0186"/>
<dbReference type="SUPFAM" id="SSF53850">
    <property type="entry name" value="Periplasmic binding protein-like II"/>
    <property type="match status" value="1"/>
</dbReference>
<dbReference type="Gene3D" id="3.10.105.10">
    <property type="entry name" value="Dipeptide-binding Protein, Domain 3"/>
    <property type="match status" value="1"/>
</dbReference>
<evidence type="ECO:0000259" key="2">
    <source>
        <dbReference type="Pfam" id="PF00496"/>
    </source>
</evidence>
<evidence type="ECO:0000313" key="3">
    <source>
        <dbReference type="EMBL" id="SMC87656.1"/>
    </source>
</evidence>
<dbReference type="GO" id="GO:1904680">
    <property type="term" value="F:peptide transmembrane transporter activity"/>
    <property type="evidence" value="ECO:0007669"/>
    <property type="project" value="TreeGrafter"/>
</dbReference>
<dbReference type="EMBL" id="FWXW01000012">
    <property type="protein sequence ID" value="SMC87656.1"/>
    <property type="molecule type" value="Genomic_DNA"/>
</dbReference>
<sequence>MSRRLRKLTSVFLAVSAACILFSGCAGNKDGSQASPSPEVSGGEAGEFVLSLPFDPADPLNPLTGTNRINLTLGPLLYEGFFQLDRSFSPVPLLCESYTTLDNITFRFTLRTGVTFSGGSLLTAADAVYSLEQARTSSLYSERLSKVQSVKAEGELTVIVTLNTADSAFPVLLDIPIIQNGTAGSSAPPGTGPYVLSSGDGESLVLRSDWWQGLPMPFDRIGLVEVRGSDLLIQDLGSNLIQLVSTDLTGTDAPMFSGNYDVTEYPTTILQYIGFNAEVSSVFSNAAVRRAFGLGIDRDFIVTGLLSGHAQASALPVNPASPLYDSTLAEKYSYSEEAMFSALAEAGYTDSDEDGVLDANSGGREAAISATLLVNSESSFKVSMAEHIAASFSQYGIAIEVKKLAWEDYLTALEKGDFDLYLGEVKLTTDFNLTSLAATGGALNYGKFSDTKLDGLFASLAAAPYQNRGTIAAALYSTFCQQAPFIPICFKNQSMLTREGAYSGLEPTQQNVFYNLSAWTQGTSS</sequence>
<evidence type="ECO:0000256" key="1">
    <source>
        <dbReference type="SAM" id="SignalP"/>
    </source>
</evidence>
<feature type="signal peptide" evidence="1">
    <location>
        <begin position="1"/>
        <end position="28"/>
    </location>
</feature>
<dbReference type="InterPro" id="IPR030678">
    <property type="entry name" value="Peptide/Ni-bd"/>
</dbReference>
<reference evidence="3 4" key="1">
    <citation type="submission" date="2017-04" db="EMBL/GenBank/DDBJ databases">
        <authorList>
            <person name="Afonso C.L."/>
            <person name="Miller P.J."/>
            <person name="Scott M.A."/>
            <person name="Spackman E."/>
            <person name="Goraichik I."/>
            <person name="Dimitrov K.M."/>
            <person name="Suarez D.L."/>
            <person name="Swayne D.E."/>
        </authorList>
    </citation>
    <scope>NUCLEOTIDE SEQUENCE [LARGE SCALE GENOMIC DNA]</scope>
    <source>
        <strain evidence="3 4">DSM 12816</strain>
    </source>
</reference>
<organism evidence="3 4">
    <name type="scientific">Papillibacter cinnamivorans DSM 12816</name>
    <dbReference type="NCBI Taxonomy" id="1122930"/>
    <lineage>
        <taxon>Bacteria</taxon>
        <taxon>Bacillati</taxon>
        <taxon>Bacillota</taxon>
        <taxon>Clostridia</taxon>
        <taxon>Eubacteriales</taxon>
        <taxon>Oscillospiraceae</taxon>
        <taxon>Papillibacter</taxon>
    </lineage>
</organism>
<protein>
    <submittedName>
        <fullName evidence="3">Peptide/nickel transport system substrate-binding protein</fullName>
    </submittedName>
</protein>
<dbReference type="PANTHER" id="PTHR30290">
    <property type="entry name" value="PERIPLASMIC BINDING COMPONENT OF ABC TRANSPORTER"/>
    <property type="match status" value="1"/>
</dbReference>
<dbReference type="GO" id="GO:0042597">
    <property type="term" value="C:periplasmic space"/>
    <property type="evidence" value="ECO:0007669"/>
    <property type="project" value="UniProtKB-ARBA"/>
</dbReference>
<name>A0A1W2CRR7_9FIRM</name>
<dbReference type="Pfam" id="PF00496">
    <property type="entry name" value="SBP_bac_5"/>
    <property type="match status" value="1"/>
</dbReference>
<feature type="domain" description="Solute-binding protein family 5" evidence="2">
    <location>
        <begin position="90"/>
        <end position="424"/>
    </location>
</feature>
<dbReference type="Gene3D" id="3.40.190.10">
    <property type="entry name" value="Periplasmic binding protein-like II"/>
    <property type="match status" value="1"/>
</dbReference>
<evidence type="ECO:0000313" key="4">
    <source>
        <dbReference type="Proteomes" id="UP000192790"/>
    </source>
</evidence>
<dbReference type="GO" id="GO:0043190">
    <property type="term" value="C:ATP-binding cassette (ABC) transporter complex"/>
    <property type="evidence" value="ECO:0007669"/>
    <property type="project" value="InterPro"/>
</dbReference>
<gene>
    <name evidence="3" type="ORF">SAMN02745168_0186</name>
</gene>
<dbReference type="PROSITE" id="PS51257">
    <property type="entry name" value="PROKAR_LIPOPROTEIN"/>
    <property type="match status" value="1"/>
</dbReference>
<dbReference type="InterPro" id="IPR039424">
    <property type="entry name" value="SBP_5"/>
</dbReference>
<dbReference type="GO" id="GO:0015833">
    <property type="term" value="P:peptide transport"/>
    <property type="evidence" value="ECO:0007669"/>
    <property type="project" value="TreeGrafter"/>
</dbReference>
<dbReference type="InterPro" id="IPR000914">
    <property type="entry name" value="SBP_5_dom"/>
</dbReference>
<dbReference type="Gene3D" id="3.90.76.10">
    <property type="entry name" value="Dipeptide-binding Protein, Domain 1"/>
    <property type="match status" value="1"/>
</dbReference>
<proteinExistence type="predicted"/>
<keyword evidence="1" id="KW-0732">Signal</keyword>
<accession>A0A1W2CRR7</accession>